<accession>A0ABQ8CRL2</accession>
<evidence type="ECO:0000256" key="6">
    <source>
        <dbReference type="SAM" id="MobiDB-lite"/>
    </source>
</evidence>
<evidence type="ECO:0000313" key="8">
    <source>
        <dbReference type="EMBL" id="KAH0919727.1"/>
    </source>
</evidence>
<dbReference type="Proteomes" id="UP000824890">
    <property type="component" value="Unassembled WGS sequence"/>
</dbReference>
<evidence type="ECO:0008006" key="10">
    <source>
        <dbReference type="Google" id="ProtNLM"/>
    </source>
</evidence>
<name>A0ABQ8CRL2_BRANA</name>
<organism evidence="8 9">
    <name type="scientific">Brassica napus</name>
    <name type="common">Rape</name>
    <dbReference type="NCBI Taxonomy" id="3708"/>
    <lineage>
        <taxon>Eukaryota</taxon>
        <taxon>Viridiplantae</taxon>
        <taxon>Streptophyta</taxon>
        <taxon>Embryophyta</taxon>
        <taxon>Tracheophyta</taxon>
        <taxon>Spermatophyta</taxon>
        <taxon>Magnoliopsida</taxon>
        <taxon>eudicotyledons</taxon>
        <taxon>Gunneridae</taxon>
        <taxon>Pentapetalae</taxon>
        <taxon>rosids</taxon>
        <taxon>malvids</taxon>
        <taxon>Brassicales</taxon>
        <taxon>Brassicaceae</taxon>
        <taxon>Brassiceae</taxon>
        <taxon>Brassica</taxon>
    </lineage>
</organism>
<feature type="transmembrane region" description="Helical" evidence="7">
    <location>
        <begin position="30"/>
        <end position="50"/>
    </location>
</feature>
<feature type="region of interest" description="Disordered" evidence="6">
    <location>
        <begin position="78"/>
        <end position="102"/>
    </location>
</feature>
<evidence type="ECO:0000256" key="5">
    <source>
        <dbReference type="ARBA" id="ARBA00023180"/>
    </source>
</evidence>
<sequence length="810" mass="94249">MKNQKEQNSSLSSSSPSLVAKLLNAQYHQFLNLLSYSLILCCGIIIGILLHSSLQDISSISSPNIQRISQLFLVSSIPSPPHPSPSPPPPSPPPPSQPEHIGLEQFLRPPKKIMHDMEEEELLWRASMTPKIKNYPFRRTPKVAFMFLTKGHLPLAPLWERFFRGHEGLFSIYVHSYPSYNQTDPEGSVFHGRQIPSKRVDWGYVNMVEAEQRLLANALLDISNERFVLLSESCIPLFNFTTVYSYLTKSIQTHVQSYDELGGVGRGRYSPEMKPRIQLRHWRKGSQWFELDRAMALEIISDKIYWPLFYRYCHHGCYTDEHYIPTLLNIKSSLGRRNSNRTLTWVDWSKGGPHPNRFIRYEVTEEFLVKLRSGGEENRQCYHNGEKTNICYLFARKFLPTALGRLLRLAPTSEMPTQKDRNSSSLFLVIKLLNPLLHHFLNLLFYFFLLCFGVVVGIIVHSSLEASSLPYYPTVQSVSQLVLVTSPPPPTSPSPLPQNYELEMFLRPPKINIMHNMEDNELFWRASMDPKIRSYPFSRTPKVAFMFLTRGPLPLAPLWERFFRGCEGLFTIYIHTNPSYKESMPQGSVFLGRRIPSKRVDWANANMVDAERRLLANALLDINNERFLLLSESCIPLFNFTTIYSYLINSTQTHVDSYDLPFGRVRYNRRMYPHIHLHHWRKGSQWFELDRPMALETVSDTFYWPIFRAYCRCPDEHYFPTLLNLTPSLGSRNSNRTLTWTDWGKRRAHPRSFGGPEVNVEFLNWLRRSDKEYCEHKGVDKTRPCFLFARKFSSNALDKLLRFASTVMYF</sequence>
<keyword evidence="7" id="KW-0812">Transmembrane</keyword>
<keyword evidence="2" id="KW-0328">Glycosyltransferase</keyword>
<evidence type="ECO:0000256" key="4">
    <source>
        <dbReference type="ARBA" id="ARBA00023136"/>
    </source>
</evidence>
<comment type="subcellular location">
    <subcellularLocation>
        <location evidence="1">Membrane</location>
        <topology evidence="1">Single-pass type II membrane protein</topology>
    </subcellularLocation>
</comment>
<keyword evidence="7" id="KW-1133">Transmembrane helix</keyword>
<comment type="caution">
    <text evidence="8">The sequence shown here is derived from an EMBL/GenBank/DDBJ whole genome shotgun (WGS) entry which is preliminary data.</text>
</comment>
<dbReference type="InterPro" id="IPR044174">
    <property type="entry name" value="BC10-like"/>
</dbReference>
<feature type="transmembrane region" description="Helical" evidence="7">
    <location>
        <begin position="440"/>
        <end position="460"/>
    </location>
</feature>
<evidence type="ECO:0000256" key="3">
    <source>
        <dbReference type="ARBA" id="ARBA00022679"/>
    </source>
</evidence>
<evidence type="ECO:0000313" key="9">
    <source>
        <dbReference type="Proteomes" id="UP000824890"/>
    </source>
</evidence>
<feature type="compositionally biased region" description="Pro residues" evidence="6">
    <location>
        <begin position="78"/>
        <end position="97"/>
    </location>
</feature>
<evidence type="ECO:0000256" key="1">
    <source>
        <dbReference type="ARBA" id="ARBA00004606"/>
    </source>
</evidence>
<keyword evidence="3" id="KW-0808">Transferase</keyword>
<dbReference type="InterPro" id="IPR003406">
    <property type="entry name" value="Glyco_trans_14"/>
</dbReference>
<dbReference type="PANTHER" id="PTHR31042:SF131">
    <property type="entry name" value="CORE-2_I-BRANCHING BETA-1,6-N-ACETYLGLUCOSAMINYLTRANSFERASE FAMILY PROTEIN"/>
    <property type="match status" value="1"/>
</dbReference>
<dbReference type="EMBL" id="JAGKQM010000007">
    <property type="protein sequence ID" value="KAH0919727.1"/>
    <property type="molecule type" value="Genomic_DNA"/>
</dbReference>
<dbReference type="Pfam" id="PF02485">
    <property type="entry name" value="Branch"/>
    <property type="match status" value="2"/>
</dbReference>
<dbReference type="PANTHER" id="PTHR31042">
    <property type="entry name" value="CORE-2/I-BRANCHING BETA-1,6-N-ACETYLGLUCOSAMINYLTRANSFERASE FAMILY PROTEIN-RELATED"/>
    <property type="match status" value="1"/>
</dbReference>
<gene>
    <name evidence="8" type="ORF">HID58_027387</name>
</gene>
<protein>
    <recommendedName>
        <fullName evidence="10">Core-2/I-branching beta-1,6-N-acetylglucosaminyltransferase family protein</fullName>
    </recommendedName>
</protein>
<proteinExistence type="predicted"/>
<keyword evidence="4 7" id="KW-0472">Membrane</keyword>
<evidence type="ECO:0000256" key="2">
    <source>
        <dbReference type="ARBA" id="ARBA00022676"/>
    </source>
</evidence>
<reference evidence="8 9" key="1">
    <citation type="submission" date="2021-05" db="EMBL/GenBank/DDBJ databases">
        <title>Genome Assembly of Synthetic Allotetraploid Brassica napus Reveals Homoeologous Exchanges between Subgenomes.</title>
        <authorList>
            <person name="Davis J.T."/>
        </authorList>
    </citation>
    <scope>NUCLEOTIDE SEQUENCE [LARGE SCALE GENOMIC DNA]</scope>
    <source>
        <strain evidence="9">cv. Da-Ae</strain>
        <tissue evidence="8">Seedling</tissue>
    </source>
</reference>
<keyword evidence="5" id="KW-0325">Glycoprotein</keyword>
<keyword evidence="9" id="KW-1185">Reference proteome</keyword>
<evidence type="ECO:0000256" key="7">
    <source>
        <dbReference type="SAM" id="Phobius"/>
    </source>
</evidence>